<name>A0A396JSU8_MEDTR</name>
<evidence type="ECO:0000313" key="3">
    <source>
        <dbReference type="Proteomes" id="UP000265566"/>
    </source>
</evidence>
<evidence type="ECO:0000313" key="2">
    <source>
        <dbReference type="EMBL" id="RHN79393.1"/>
    </source>
</evidence>
<dbReference type="Pfam" id="PF26130">
    <property type="entry name" value="PB1-like"/>
    <property type="match status" value="1"/>
</dbReference>
<reference evidence="3" key="1">
    <citation type="journal article" date="2018" name="Nat. Plants">
        <title>Whole-genome landscape of Medicago truncatula symbiotic genes.</title>
        <authorList>
            <person name="Pecrix Y."/>
            <person name="Staton S.E."/>
            <person name="Sallet E."/>
            <person name="Lelandais-Briere C."/>
            <person name="Moreau S."/>
            <person name="Carrere S."/>
            <person name="Blein T."/>
            <person name="Jardinaud M.F."/>
            <person name="Latrasse D."/>
            <person name="Zouine M."/>
            <person name="Zahm M."/>
            <person name="Kreplak J."/>
            <person name="Mayjonade B."/>
            <person name="Satge C."/>
            <person name="Perez M."/>
            <person name="Cauet S."/>
            <person name="Marande W."/>
            <person name="Chantry-Darmon C."/>
            <person name="Lopez-Roques C."/>
            <person name="Bouchez O."/>
            <person name="Berard A."/>
            <person name="Debelle F."/>
            <person name="Munos S."/>
            <person name="Bendahmane A."/>
            <person name="Berges H."/>
            <person name="Niebel A."/>
            <person name="Buitink J."/>
            <person name="Frugier F."/>
            <person name="Benhamed M."/>
            <person name="Crespi M."/>
            <person name="Gouzy J."/>
            <person name="Gamas P."/>
        </authorList>
    </citation>
    <scope>NUCLEOTIDE SEQUENCE [LARGE SCALE GENOMIC DNA]</scope>
    <source>
        <strain evidence="3">cv. Jemalong A17</strain>
    </source>
</reference>
<dbReference type="EMBL" id="PSQE01000001">
    <property type="protein sequence ID" value="RHN79393.1"/>
    <property type="molecule type" value="Genomic_DNA"/>
</dbReference>
<gene>
    <name evidence="2" type="ORF">MtrunA17_Chr1g0176871</name>
</gene>
<comment type="caution">
    <text evidence="2">The sequence shown here is derived from an EMBL/GenBank/DDBJ whole genome shotgun (WGS) entry which is preliminary data.</text>
</comment>
<organism evidence="2 3">
    <name type="scientific">Medicago truncatula</name>
    <name type="common">Barrel medic</name>
    <name type="synonym">Medicago tribuloides</name>
    <dbReference type="NCBI Taxonomy" id="3880"/>
    <lineage>
        <taxon>Eukaryota</taxon>
        <taxon>Viridiplantae</taxon>
        <taxon>Streptophyta</taxon>
        <taxon>Embryophyta</taxon>
        <taxon>Tracheophyta</taxon>
        <taxon>Spermatophyta</taxon>
        <taxon>Magnoliopsida</taxon>
        <taxon>eudicotyledons</taxon>
        <taxon>Gunneridae</taxon>
        <taxon>Pentapetalae</taxon>
        <taxon>rosids</taxon>
        <taxon>fabids</taxon>
        <taxon>Fabales</taxon>
        <taxon>Fabaceae</taxon>
        <taxon>Papilionoideae</taxon>
        <taxon>50 kb inversion clade</taxon>
        <taxon>NPAAA clade</taxon>
        <taxon>Hologalegina</taxon>
        <taxon>IRL clade</taxon>
        <taxon>Trifolieae</taxon>
        <taxon>Medicago</taxon>
    </lineage>
</organism>
<dbReference type="Gramene" id="rna3179">
    <property type="protein sequence ID" value="RHN79393.1"/>
    <property type="gene ID" value="gene3179"/>
</dbReference>
<protein>
    <recommendedName>
        <fullName evidence="1">PB1-like domain-containing protein</fullName>
    </recommendedName>
</protein>
<dbReference type="Proteomes" id="UP000265566">
    <property type="component" value="Chromosome 1"/>
</dbReference>
<proteinExistence type="predicted"/>
<dbReference type="InterPro" id="IPR058594">
    <property type="entry name" value="PB1-like_dom_pln"/>
</dbReference>
<sequence>MAQQMDQVFQCVLHHDGDLSCFNDPEYVGPEEILDCDPDFFSYLALLATLKDLGNITLNSLSYFDPVLEDGMVRLNSDIGCRRMHNIAYQFDKVHLYVVHPLS</sequence>
<dbReference type="AlphaFoldDB" id="A0A396JSU8"/>
<evidence type="ECO:0000259" key="1">
    <source>
        <dbReference type="Pfam" id="PF26130"/>
    </source>
</evidence>
<feature type="domain" description="PB1-like" evidence="1">
    <location>
        <begin position="5"/>
        <end position="100"/>
    </location>
</feature>
<accession>A0A396JSU8</accession>